<name>A0A165GLW8_9APHY</name>
<protein>
    <submittedName>
        <fullName evidence="1">Uncharacterized protein</fullName>
    </submittedName>
</protein>
<dbReference type="EMBL" id="KV427609">
    <property type="protein sequence ID" value="KZT10531.1"/>
    <property type="molecule type" value="Genomic_DNA"/>
</dbReference>
<sequence length="81" mass="9392">MPLPISVSFCASFTRMARRIDDVHCRRPTFSTFLACFRSSSSFSSAFKESRIFLVSLYLLLSSYSDRTSRHGQGRSFHTWR</sequence>
<reference evidence="1 2" key="1">
    <citation type="journal article" date="2016" name="Mol. Biol. Evol.">
        <title>Comparative Genomics of Early-Diverging Mushroom-Forming Fungi Provides Insights into the Origins of Lignocellulose Decay Capabilities.</title>
        <authorList>
            <person name="Nagy L.G."/>
            <person name="Riley R."/>
            <person name="Tritt A."/>
            <person name="Adam C."/>
            <person name="Daum C."/>
            <person name="Floudas D."/>
            <person name="Sun H."/>
            <person name="Yadav J.S."/>
            <person name="Pangilinan J."/>
            <person name="Larsson K.H."/>
            <person name="Matsuura K."/>
            <person name="Barry K."/>
            <person name="Labutti K."/>
            <person name="Kuo R."/>
            <person name="Ohm R.A."/>
            <person name="Bhattacharya S.S."/>
            <person name="Shirouzu T."/>
            <person name="Yoshinaga Y."/>
            <person name="Martin F.M."/>
            <person name="Grigoriev I.V."/>
            <person name="Hibbett D.S."/>
        </authorList>
    </citation>
    <scope>NUCLEOTIDE SEQUENCE [LARGE SCALE GENOMIC DNA]</scope>
    <source>
        <strain evidence="1 2">93-53</strain>
    </source>
</reference>
<keyword evidence="2" id="KW-1185">Reference proteome</keyword>
<dbReference type="InParanoid" id="A0A165GLW8"/>
<proteinExistence type="predicted"/>
<dbReference type="AlphaFoldDB" id="A0A165GLW8"/>
<dbReference type="Proteomes" id="UP000076871">
    <property type="component" value="Unassembled WGS sequence"/>
</dbReference>
<dbReference type="GeneID" id="63819456"/>
<organism evidence="1 2">
    <name type="scientific">Laetiporus sulphureus 93-53</name>
    <dbReference type="NCBI Taxonomy" id="1314785"/>
    <lineage>
        <taxon>Eukaryota</taxon>
        <taxon>Fungi</taxon>
        <taxon>Dikarya</taxon>
        <taxon>Basidiomycota</taxon>
        <taxon>Agaricomycotina</taxon>
        <taxon>Agaricomycetes</taxon>
        <taxon>Polyporales</taxon>
        <taxon>Laetiporus</taxon>
    </lineage>
</organism>
<evidence type="ECO:0000313" key="2">
    <source>
        <dbReference type="Proteomes" id="UP000076871"/>
    </source>
</evidence>
<evidence type="ECO:0000313" key="1">
    <source>
        <dbReference type="EMBL" id="KZT10531.1"/>
    </source>
</evidence>
<gene>
    <name evidence="1" type="ORF">LAESUDRAFT_429017</name>
</gene>
<dbReference type="RefSeq" id="XP_040768271.1">
    <property type="nucleotide sequence ID" value="XM_040902425.1"/>
</dbReference>
<accession>A0A165GLW8</accession>